<proteinExistence type="predicted"/>
<dbReference type="InterPro" id="IPR001683">
    <property type="entry name" value="PX_dom"/>
</dbReference>
<dbReference type="SUPFAM" id="SSF64268">
    <property type="entry name" value="PX domain"/>
    <property type="match status" value="1"/>
</dbReference>
<sequence>MEAQRYPISVRLIGVMQKEKSKMYMTSVLWSDQSDIVVYRAFQDFKKMHKQMKKAFPAASKLKKSERTIPKFQYSKAKRGSRKKGPAKSLAAPQILAEILRRSPELRPAGPSFFRPHPVLPP</sequence>
<dbReference type="KEGG" id="lcf:127142954"/>
<dbReference type="RefSeq" id="XP_050929671.1">
    <property type="nucleotide sequence ID" value="XM_051073714.1"/>
</dbReference>
<gene>
    <name evidence="4" type="primary">noxo1a</name>
</gene>
<dbReference type="GO" id="GO:0016176">
    <property type="term" value="F:superoxide-generating NADPH oxidase activator activity"/>
    <property type="evidence" value="ECO:0007669"/>
    <property type="project" value="TreeGrafter"/>
</dbReference>
<reference evidence="4" key="1">
    <citation type="submission" date="2025-08" db="UniProtKB">
        <authorList>
            <consortium name="RefSeq"/>
        </authorList>
    </citation>
    <scope>IDENTIFICATION</scope>
    <source>
        <tissue evidence="4">Brain</tissue>
    </source>
</reference>
<name>A0AAJ8BBA3_LATCA</name>
<dbReference type="AlphaFoldDB" id="A0AAJ8BBA3"/>
<dbReference type="GO" id="GO:0035091">
    <property type="term" value="F:phosphatidylinositol binding"/>
    <property type="evidence" value="ECO:0007669"/>
    <property type="project" value="InterPro"/>
</dbReference>
<dbReference type="PANTHER" id="PTHR15706">
    <property type="entry name" value="SH3 MULTIPLE DOMAIN"/>
    <property type="match status" value="1"/>
</dbReference>
<feature type="compositionally biased region" description="Basic residues" evidence="1">
    <location>
        <begin position="76"/>
        <end position="86"/>
    </location>
</feature>
<accession>A0AAJ8BBA3</accession>
<protein>
    <submittedName>
        <fullName evidence="4">NADPH oxidase organizer 1a</fullName>
    </submittedName>
</protein>
<evidence type="ECO:0000313" key="4">
    <source>
        <dbReference type="RefSeq" id="XP_050929671.1"/>
    </source>
</evidence>
<evidence type="ECO:0000313" key="3">
    <source>
        <dbReference type="Proteomes" id="UP000694890"/>
    </source>
</evidence>
<organism evidence="3 4">
    <name type="scientific">Lates calcarifer</name>
    <name type="common">Barramundi</name>
    <name type="synonym">Holocentrus calcarifer</name>
    <dbReference type="NCBI Taxonomy" id="8187"/>
    <lineage>
        <taxon>Eukaryota</taxon>
        <taxon>Metazoa</taxon>
        <taxon>Chordata</taxon>
        <taxon>Craniata</taxon>
        <taxon>Vertebrata</taxon>
        <taxon>Euteleostomi</taxon>
        <taxon>Actinopterygii</taxon>
        <taxon>Neopterygii</taxon>
        <taxon>Teleostei</taxon>
        <taxon>Neoteleostei</taxon>
        <taxon>Acanthomorphata</taxon>
        <taxon>Carangaria</taxon>
        <taxon>Carangaria incertae sedis</taxon>
        <taxon>Centropomidae</taxon>
        <taxon>Lates</taxon>
    </lineage>
</organism>
<dbReference type="PANTHER" id="PTHR15706:SF10">
    <property type="entry name" value="NADPH OXIDASE ORGANIZER 1"/>
    <property type="match status" value="1"/>
</dbReference>
<feature type="domain" description="PX" evidence="2">
    <location>
        <begin position="1"/>
        <end position="122"/>
    </location>
</feature>
<evidence type="ECO:0000259" key="2">
    <source>
        <dbReference type="PROSITE" id="PS50195"/>
    </source>
</evidence>
<dbReference type="Gene3D" id="3.30.1520.10">
    <property type="entry name" value="Phox-like domain"/>
    <property type="match status" value="1"/>
</dbReference>
<dbReference type="InterPro" id="IPR051228">
    <property type="entry name" value="NADPH_Oxidase/PX-Domain"/>
</dbReference>
<dbReference type="PROSITE" id="PS50195">
    <property type="entry name" value="PX"/>
    <property type="match status" value="1"/>
</dbReference>
<dbReference type="CTD" id="572245"/>
<evidence type="ECO:0000256" key="1">
    <source>
        <dbReference type="SAM" id="MobiDB-lite"/>
    </source>
</evidence>
<dbReference type="GeneID" id="127142954"/>
<feature type="region of interest" description="Disordered" evidence="1">
    <location>
        <begin position="69"/>
        <end position="90"/>
    </location>
</feature>
<dbReference type="GO" id="GO:0005737">
    <property type="term" value="C:cytoplasm"/>
    <property type="evidence" value="ECO:0007669"/>
    <property type="project" value="TreeGrafter"/>
</dbReference>
<dbReference type="InterPro" id="IPR036871">
    <property type="entry name" value="PX_dom_sf"/>
</dbReference>
<dbReference type="GO" id="GO:0042554">
    <property type="term" value="P:superoxide anion generation"/>
    <property type="evidence" value="ECO:0007669"/>
    <property type="project" value="TreeGrafter"/>
</dbReference>
<dbReference type="Proteomes" id="UP000694890">
    <property type="component" value="Linkage group LG11"/>
</dbReference>